<feature type="region of interest" description="Disordered" evidence="1">
    <location>
        <begin position="217"/>
        <end position="261"/>
    </location>
</feature>
<dbReference type="EMBL" id="JACETU010000009">
    <property type="protein sequence ID" value="KAF7421116.1"/>
    <property type="molecule type" value="Genomic_DNA"/>
</dbReference>
<accession>A0A8H6ZQZ7</accession>
<dbReference type="GeneID" id="59381454"/>
<feature type="domain" description="Fungal-type protein kinase" evidence="2">
    <location>
        <begin position="256"/>
        <end position="339"/>
    </location>
</feature>
<feature type="region of interest" description="Disordered" evidence="1">
    <location>
        <begin position="753"/>
        <end position="795"/>
    </location>
</feature>
<gene>
    <name evidence="3" type="ORF">PC9H_011636</name>
</gene>
<dbReference type="PANTHER" id="PTHR38248">
    <property type="entry name" value="FUNK1 6"/>
    <property type="match status" value="1"/>
</dbReference>
<name>A0A8H6ZQZ7_PLEOS</name>
<feature type="compositionally biased region" description="Low complexity" evidence="1">
    <location>
        <begin position="31"/>
        <end position="40"/>
    </location>
</feature>
<evidence type="ECO:0000313" key="4">
    <source>
        <dbReference type="Proteomes" id="UP000623687"/>
    </source>
</evidence>
<dbReference type="VEuPathDB" id="FungiDB:PC9H_011636"/>
<dbReference type="OrthoDB" id="5569250at2759"/>
<comment type="caution">
    <text evidence="3">The sequence shown here is derived from an EMBL/GenBank/DDBJ whole genome shotgun (WGS) entry which is preliminary data.</text>
</comment>
<evidence type="ECO:0000259" key="2">
    <source>
        <dbReference type="Pfam" id="PF17667"/>
    </source>
</evidence>
<dbReference type="Pfam" id="PF17667">
    <property type="entry name" value="Pkinase_fungal"/>
    <property type="match status" value="2"/>
</dbReference>
<feature type="compositionally biased region" description="Pro residues" evidence="1">
    <location>
        <begin position="781"/>
        <end position="793"/>
    </location>
</feature>
<sequence>MTCCSSTDSLHDYYYDYYNFYPSVGSSYSNDSGTDSSMSTPSKQGASGVYKRNRNNMDSALKDDLCGLILGGVEMEEYVQHVYGVSKDDLEYIKSKKWEPEGLAVYTKLLNEGAPEEDLYAPFKAIVADLFDTFAQDEKKLNVHHASLGKTALKSVGNVRKPDQLFFFGSHNNKSPITWSLAKAFVEFAVTPSAQRVKASFGLISTINEDDSVAPGNVVSASMPDLKPSPTTTTPSGRKRRSSDMPSGSSKRARHETLSGKEPQAAGYALELMASACRRWATGVVIRDTQMSLHYYDRVGAIFTKPFSFDKEPWKLALFALAIGQCDVVQAGFDPLIAPDLDTPLTDPLSSLKHAVLHIPKGNGNAQNNGEDGNKEDIDDESNNDKGKIDDWIARGVYSHFEITDDPLYIYGGLTGRGSHVLPGKLIKKAESAIPHESAENVDDEGKRPSLPTNSTAAMVAKLSWPTEKRPWLEANTIQDLFEKIPKMKHHLPQIRCAITLKGESIRLPRHLFGDMTTAHKLEQRYFTLLFTDCYNHLWDIKTVADFQLAYIDIVECHHAAMKFGNVLHRDISENNLLWTKSAKNAKRGRTIGVLNDWDLATPVDAIGNSSKHRTGTGPFMALDLLAPEPPVHLYRHDLESLFYVLIWAAVHYNIGDDVPYAHRVDDEVEKWTGTYLEALSAKTLFLSDTGPVLKRIRPAFHGLRPTWIESLCKLFQRAQSNRVLLASQIVEAAQQEIQVELDDTNDVFAPLKEGQVPANMNIDDDDESDHDEEKESELHLPPPPAAPAPPPVDVDYETLGGCLTFESFMAALKWSPRVIRPVDTKDQASKAK</sequence>
<evidence type="ECO:0000313" key="3">
    <source>
        <dbReference type="EMBL" id="KAF7421116.1"/>
    </source>
</evidence>
<dbReference type="Proteomes" id="UP000623687">
    <property type="component" value="Unassembled WGS sequence"/>
</dbReference>
<feature type="region of interest" description="Disordered" evidence="1">
    <location>
        <begin position="31"/>
        <end position="50"/>
    </location>
</feature>
<dbReference type="SUPFAM" id="SSF56112">
    <property type="entry name" value="Protein kinase-like (PK-like)"/>
    <property type="match status" value="1"/>
</dbReference>
<feature type="region of interest" description="Disordered" evidence="1">
    <location>
        <begin position="360"/>
        <end position="386"/>
    </location>
</feature>
<dbReference type="AlphaFoldDB" id="A0A8H6ZQZ7"/>
<feature type="domain" description="Fungal-type protein kinase" evidence="2">
    <location>
        <begin position="522"/>
        <end position="649"/>
    </location>
</feature>
<proteinExistence type="predicted"/>
<reference evidence="3" key="1">
    <citation type="submission" date="2019-07" db="EMBL/GenBank/DDBJ databases">
        <authorList>
            <person name="Palmer J.M."/>
        </authorList>
    </citation>
    <scope>NUCLEOTIDE SEQUENCE</scope>
    <source>
        <strain evidence="3">PC9</strain>
    </source>
</reference>
<dbReference type="InterPro" id="IPR011009">
    <property type="entry name" value="Kinase-like_dom_sf"/>
</dbReference>
<organism evidence="3 4">
    <name type="scientific">Pleurotus ostreatus</name>
    <name type="common">Oyster mushroom</name>
    <name type="synonym">White-rot fungus</name>
    <dbReference type="NCBI Taxonomy" id="5322"/>
    <lineage>
        <taxon>Eukaryota</taxon>
        <taxon>Fungi</taxon>
        <taxon>Dikarya</taxon>
        <taxon>Basidiomycota</taxon>
        <taxon>Agaricomycotina</taxon>
        <taxon>Agaricomycetes</taxon>
        <taxon>Agaricomycetidae</taxon>
        <taxon>Agaricales</taxon>
        <taxon>Pleurotineae</taxon>
        <taxon>Pleurotaceae</taxon>
        <taxon>Pleurotus</taxon>
    </lineage>
</organism>
<protein>
    <recommendedName>
        <fullName evidence="2">Fungal-type protein kinase domain-containing protein</fullName>
    </recommendedName>
</protein>
<keyword evidence="4" id="KW-1185">Reference proteome</keyword>
<dbReference type="PANTHER" id="PTHR38248:SF2">
    <property type="entry name" value="FUNK1 11"/>
    <property type="match status" value="1"/>
</dbReference>
<dbReference type="RefSeq" id="XP_036626974.1">
    <property type="nucleotide sequence ID" value="XM_036781119.1"/>
</dbReference>
<dbReference type="InterPro" id="IPR040976">
    <property type="entry name" value="Pkinase_fungal"/>
</dbReference>
<evidence type="ECO:0000256" key="1">
    <source>
        <dbReference type="SAM" id="MobiDB-lite"/>
    </source>
</evidence>
<dbReference type="Gene3D" id="1.10.510.10">
    <property type="entry name" value="Transferase(Phosphotransferase) domain 1"/>
    <property type="match status" value="1"/>
</dbReference>